<sequence length="776" mass="87472">MVFTLRKKRTTPAIRKYIGESQKSVPKLARELGLSESTVRKWRKRAEGYEENRRARPSRTSFTPDQQALIVEIRRSMLLSLDDLLAVVRMFIQPSCSRSSLDRLLRRHGVCRIADLVPDPEEHRRVLREYKSYLPGFMRVHERTLPRVQHEEFRKHLFMAVDRSSGWLFLEAREDGSPEEAAAFLRDLSDGAPFHLRRILTADRPLFRPAEEDPDPFGLACEELGVEHVTYPARTQESHQPLPDHAGTTASQPSSFASSEEIEKKLLAHAHVYNNHIPLMTMGRLTPVEKLARFHEAHPDLFKRHPGELAAYPDQEKYLFYQTKKEQPIIAGAEGIYMWDTRGKQYLDGCSGAVVNNIGHGNRRVIAAVERQSRQTFFAYRTQFENRPSQELARQLVEHSAPHLNRVFFVSGGSEAVESAMKVCRQYFFNLGEGSRYKFVSRVPAYHGSTLGALSLTSYAPLEVAFKPLVRDNPKIPAPTCYRCVYHKQYPDCELECAWALEKTVLEQGPDNIAAFVVEPVGGASTGALVPPDEYFGIIQHICRKYGIFLVLDEVMTGFGRTGKLFAYEHWGVQADVVALSKGIASGYYPLGAILTTDEIVDVVVRRGGFAHGHTYAGNPMACAVGQEVLRVIMEDKLPENADRMGKILLKGLNRLGRKHRFIGEVRGLGLLTALELVRDPQTREPFPPEWNAAMLLTDNAFADGLLIYPRRSINGLYGDHVLVAPPLIVREAQIAELLEKLDKALTRTADHLNALETTLAEERASGPTPATPYYR</sequence>
<dbReference type="GO" id="GO:0003676">
    <property type="term" value="F:nucleic acid binding"/>
    <property type="evidence" value="ECO:0007669"/>
    <property type="project" value="InterPro"/>
</dbReference>
<reference evidence="13 14" key="1">
    <citation type="submission" date="2017-02" db="EMBL/GenBank/DDBJ databases">
        <authorList>
            <person name="Peterson S.W."/>
        </authorList>
    </citation>
    <scope>NUCLEOTIDE SEQUENCE [LARGE SCALE GENOMIC DNA]</scope>
    <source>
        <strain evidence="13 14">DSM 16080</strain>
    </source>
</reference>
<evidence type="ECO:0000256" key="12">
    <source>
        <dbReference type="SAM" id="MobiDB-lite"/>
    </source>
</evidence>
<dbReference type="Gene3D" id="3.90.1150.10">
    <property type="entry name" value="Aspartate Aminotransferase, domain 1"/>
    <property type="match status" value="1"/>
</dbReference>
<dbReference type="InterPro" id="IPR015424">
    <property type="entry name" value="PyrdxlP-dep_Trfase"/>
</dbReference>
<dbReference type="SUPFAM" id="SSF46689">
    <property type="entry name" value="Homeodomain-like"/>
    <property type="match status" value="1"/>
</dbReference>
<dbReference type="Pfam" id="PF13384">
    <property type="entry name" value="HTH_23"/>
    <property type="match status" value="1"/>
</dbReference>
<evidence type="ECO:0000313" key="14">
    <source>
        <dbReference type="Proteomes" id="UP000190027"/>
    </source>
</evidence>
<comment type="similarity">
    <text evidence="2">Belongs to the class-III pyridoxal-phosphate-dependent aminotransferase family.</text>
</comment>
<dbReference type="AlphaFoldDB" id="A0A1T4WAJ2"/>
<feature type="compositionally biased region" description="Polar residues" evidence="12">
    <location>
        <begin position="248"/>
        <end position="258"/>
    </location>
</feature>
<evidence type="ECO:0000256" key="11">
    <source>
        <dbReference type="ARBA" id="ARBA00078212"/>
    </source>
</evidence>
<dbReference type="InterPro" id="IPR015421">
    <property type="entry name" value="PyrdxlP-dep_Trfase_major"/>
</dbReference>
<name>A0A1T4WAJ2_9BACT</name>
<evidence type="ECO:0000256" key="10">
    <source>
        <dbReference type="ARBA" id="ARBA00074603"/>
    </source>
</evidence>
<comment type="subunit">
    <text evidence="3">Homotetramer.</text>
</comment>
<protein>
    <recommendedName>
        <fullName evidence="10">Taurine--pyruvate aminotransferase</fullName>
        <ecNumber evidence="9">2.6.1.77</ecNumber>
    </recommendedName>
    <alternativeName>
        <fullName evidence="11">Taurine:pyruvate aminotransferase</fullName>
    </alternativeName>
</protein>
<dbReference type="InterPro" id="IPR009057">
    <property type="entry name" value="Homeodomain-like_sf"/>
</dbReference>
<dbReference type="Pfam" id="PF00202">
    <property type="entry name" value="Aminotran_3"/>
    <property type="match status" value="1"/>
</dbReference>
<keyword evidence="4 13" id="KW-0032">Aminotransferase</keyword>
<dbReference type="EC" id="2.6.1.77" evidence="9"/>
<dbReference type="GO" id="GO:0031299">
    <property type="term" value="F:taurine-pyruvate aminotransferase activity"/>
    <property type="evidence" value="ECO:0007669"/>
    <property type="project" value="UniProtKB-EC"/>
</dbReference>
<comment type="pathway">
    <text evidence="8">Organosulfur degradation; alkanesulfonate degradation.</text>
</comment>
<dbReference type="CDD" id="cd00610">
    <property type="entry name" value="OAT_like"/>
    <property type="match status" value="1"/>
</dbReference>
<dbReference type="InterPro" id="IPR036397">
    <property type="entry name" value="RNaseH_sf"/>
</dbReference>
<evidence type="ECO:0000256" key="7">
    <source>
        <dbReference type="ARBA" id="ARBA00052998"/>
    </source>
</evidence>
<evidence type="ECO:0000256" key="2">
    <source>
        <dbReference type="ARBA" id="ARBA00008954"/>
    </source>
</evidence>
<dbReference type="InterPro" id="IPR049704">
    <property type="entry name" value="Aminotrans_3_PPA_site"/>
</dbReference>
<dbReference type="FunFam" id="3.40.640.10:FF:000004">
    <property type="entry name" value="Acetylornithine aminotransferase"/>
    <property type="match status" value="1"/>
</dbReference>
<keyword evidence="13" id="KW-0808">Transferase</keyword>
<evidence type="ECO:0000256" key="4">
    <source>
        <dbReference type="ARBA" id="ARBA00022576"/>
    </source>
</evidence>
<dbReference type="Gene3D" id="3.40.640.10">
    <property type="entry name" value="Type I PLP-dependent aspartate aminotransferase-like (Major domain)"/>
    <property type="match status" value="1"/>
</dbReference>
<evidence type="ECO:0000313" key="13">
    <source>
        <dbReference type="EMBL" id="SKA74306.1"/>
    </source>
</evidence>
<evidence type="ECO:0000256" key="6">
    <source>
        <dbReference type="ARBA" id="ARBA00023317"/>
    </source>
</evidence>
<dbReference type="Proteomes" id="UP000190027">
    <property type="component" value="Unassembled WGS sequence"/>
</dbReference>
<evidence type="ECO:0000256" key="8">
    <source>
        <dbReference type="ARBA" id="ARBA00060602"/>
    </source>
</evidence>
<dbReference type="PROSITE" id="PS00600">
    <property type="entry name" value="AA_TRANSFER_CLASS_3"/>
    <property type="match status" value="1"/>
</dbReference>
<feature type="region of interest" description="Disordered" evidence="12">
    <location>
        <begin position="235"/>
        <end position="258"/>
    </location>
</feature>
<dbReference type="RefSeq" id="WP_144019096.1">
    <property type="nucleotide sequence ID" value="NZ_FUYC01000002.1"/>
</dbReference>
<comment type="catalytic activity">
    <reaction evidence="7">
        <text>taurine + pyruvate = sulfoacetaldehyde + L-alanine</text>
        <dbReference type="Rhea" id="RHEA:10420"/>
        <dbReference type="ChEBI" id="CHEBI:15361"/>
        <dbReference type="ChEBI" id="CHEBI:57972"/>
        <dbReference type="ChEBI" id="CHEBI:58246"/>
        <dbReference type="ChEBI" id="CHEBI:507393"/>
        <dbReference type="EC" id="2.6.1.77"/>
    </reaction>
    <physiologicalReaction direction="left-to-right" evidence="7">
        <dbReference type="Rhea" id="RHEA:10421"/>
    </physiologicalReaction>
</comment>
<gene>
    <name evidence="13" type="ORF">SAMN02745704_00636</name>
</gene>
<evidence type="ECO:0000256" key="3">
    <source>
        <dbReference type="ARBA" id="ARBA00011881"/>
    </source>
</evidence>
<organism evidence="13 14">
    <name type="scientific">Paucidesulfovibrio gracilis DSM 16080</name>
    <dbReference type="NCBI Taxonomy" id="1121449"/>
    <lineage>
        <taxon>Bacteria</taxon>
        <taxon>Pseudomonadati</taxon>
        <taxon>Thermodesulfobacteriota</taxon>
        <taxon>Desulfovibrionia</taxon>
        <taxon>Desulfovibrionales</taxon>
        <taxon>Desulfovibrionaceae</taxon>
        <taxon>Paucidesulfovibrio</taxon>
    </lineage>
</organism>
<proteinExistence type="inferred from homology"/>
<evidence type="ECO:0000256" key="1">
    <source>
        <dbReference type="ARBA" id="ARBA00001933"/>
    </source>
</evidence>
<dbReference type="STRING" id="1121449.SAMN02745704_00636"/>
<evidence type="ECO:0000256" key="9">
    <source>
        <dbReference type="ARBA" id="ARBA00067057"/>
    </source>
</evidence>
<dbReference type="InterPro" id="IPR005814">
    <property type="entry name" value="Aminotrans_3"/>
</dbReference>
<accession>A0A1T4WAJ2</accession>
<keyword evidence="5" id="KW-0663">Pyridoxal phosphate</keyword>
<evidence type="ECO:0000256" key="5">
    <source>
        <dbReference type="ARBA" id="ARBA00022898"/>
    </source>
</evidence>
<dbReference type="PANTHER" id="PTHR43094">
    <property type="entry name" value="AMINOTRANSFERASE"/>
    <property type="match status" value="1"/>
</dbReference>
<dbReference type="Gene3D" id="3.30.420.10">
    <property type="entry name" value="Ribonuclease H-like superfamily/Ribonuclease H"/>
    <property type="match status" value="1"/>
</dbReference>
<dbReference type="InterPro" id="IPR015422">
    <property type="entry name" value="PyrdxlP-dep_Trfase_small"/>
</dbReference>
<dbReference type="GO" id="GO:0030170">
    <property type="term" value="F:pyridoxal phosphate binding"/>
    <property type="evidence" value="ECO:0007669"/>
    <property type="project" value="InterPro"/>
</dbReference>
<dbReference type="SUPFAM" id="SSF53383">
    <property type="entry name" value="PLP-dependent transferases"/>
    <property type="match status" value="1"/>
</dbReference>
<dbReference type="OrthoDB" id="9801834at2"/>
<keyword evidence="14" id="KW-1185">Reference proteome</keyword>
<dbReference type="PANTHER" id="PTHR43094:SF1">
    <property type="entry name" value="AMINOTRANSFERASE CLASS-III"/>
    <property type="match status" value="1"/>
</dbReference>
<dbReference type="EMBL" id="FUYC01000002">
    <property type="protein sequence ID" value="SKA74306.1"/>
    <property type="molecule type" value="Genomic_DNA"/>
</dbReference>
<comment type="cofactor">
    <cofactor evidence="1">
        <name>pyridoxal 5'-phosphate</name>
        <dbReference type="ChEBI" id="CHEBI:597326"/>
    </cofactor>
</comment>
<keyword evidence="6" id="KW-0670">Pyruvate</keyword>